<evidence type="ECO:0000256" key="2">
    <source>
        <dbReference type="ARBA" id="ARBA00022617"/>
    </source>
</evidence>
<keyword evidence="6 7" id="KW-0408">Iron</keyword>
<dbReference type="InterPro" id="IPR036909">
    <property type="entry name" value="Cyt_c-like_dom_sf"/>
</dbReference>
<evidence type="ECO:0000256" key="4">
    <source>
        <dbReference type="ARBA" id="ARBA00022729"/>
    </source>
</evidence>
<gene>
    <name evidence="10" type="ORF">LZZ85_09915</name>
</gene>
<dbReference type="PANTHER" id="PTHR30600">
    <property type="entry name" value="CYTOCHROME C PEROXIDASE-RELATED"/>
    <property type="match status" value="1"/>
</dbReference>
<dbReference type="InterPro" id="IPR009056">
    <property type="entry name" value="Cyt_c-like_dom"/>
</dbReference>
<evidence type="ECO:0000256" key="7">
    <source>
        <dbReference type="PROSITE-ProRule" id="PRU00433"/>
    </source>
</evidence>
<dbReference type="InterPro" id="IPR004852">
    <property type="entry name" value="Di-haem_cyt_c_peroxidsae"/>
</dbReference>
<evidence type="ECO:0000256" key="5">
    <source>
        <dbReference type="ARBA" id="ARBA00023002"/>
    </source>
</evidence>
<evidence type="ECO:0000256" key="6">
    <source>
        <dbReference type="ARBA" id="ARBA00023004"/>
    </source>
</evidence>
<keyword evidence="10" id="KW-0575">Peroxidase</keyword>
<feature type="chain" id="PRO_5045523135" evidence="8">
    <location>
        <begin position="24"/>
        <end position="380"/>
    </location>
</feature>
<evidence type="ECO:0000313" key="11">
    <source>
        <dbReference type="Proteomes" id="UP001165367"/>
    </source>
</evidence>
<evidence type="ECO:0000256" key="1">
    <source>
        <dbReference type="ARBA" id="ARBA00004196"/>
    </source>
</evidence>
<comment type="caution">
    <text evidence="10">The sequence shown here is derived from an EMBL/GenBank/DDBJ whole genome shotgun (WGS) entry which is preliminary data.</text>
</comment>
<keyword evidence="5" id="KW-0560">Oxidoreductase</keyword>
<dbReference type="PROSITE" id="PS51007">
    <property type="entry name" value="CYTC"/>
    <property type="match status" value="1"/>
</dbReference>
<dbReference type="GO" id="GO:0004601">
    <property type="term" value="F:peroxidase activity"/>
    <property type="evidence" value="ECO:0007669"/>
    <property type="project" value="UniProtKB-KW"/>
</dbReference>
<dbReference type="InterPro" id="IPR051395">
    <property type="entry name" value="Cytochrome_c_Peroxidase/MauG"/>
</dbReference>
<evidence type="ECO:0000313" key="10">
    <source>
        <dbReference type="EMBL" id="MCG2614599.1"/>
    </source>
</evidence>
<dbReference type="PANTHER" id="PTHR30600:SF10">
    <property type="entry name" value="BLL6722 PROTEIN"/>
    <property type="match status" value="1"/>
</dbReference>
<sequence>MKKVFTIALLSCFVIACSVSVKKSGNSSQIPAGTYEDTLRYLYSLQPDQWPAPNIDSSVKWTELGLLPQSPLNLDSVQPLILLGKTLFFDTRLSGSNKIACATCHLPELSWADGRSKSVGHEDQLNKRNSPGLLNVWAQKKLFWDGRSNSLEDQAFAPINSETEMHSDMSEVMMKLRRIKGYKPMFQAAFKNGEISPETLATALATFQRTLVGNPSSFDKFLMGDKKALNDSAMRGLHVFRTKAGCMSCHNGPLFTDQEFHNIGLTYYQLPQEDLGRYAVTHKAEDVGRFKTPSLRDVMKTAPWMHNGLFTNMDALMNMYNMGMPQAGSKPANSTDSLFPQTDRLIKPLGLSRREREDLVAFLRSLSAEPPIVIKPLMPQ</sequence>
<dbReference type="Proteomes" id="UP001165367">
    <property type="component" value="Unassembled WGS sequence"/>
</dbReference>
<reference evidence="10" key="1">
    <citation type="submission" date="2022-01" db="EMBL/GenBank/DDBJ databases">
        <authorList>
            <person name="Jo J.-H."/>
            <person name="Im W.-T."/>
        </authorList>
    </citation>
    <scope>NUCLEOTIDE SEQUENCE</scope>
    <source>
        <strain evidence="10">NA20</strain>
    </source>
</reference>
<proteinExistence type="predicted"/>
<feature type="domain" description="Cytochrome c" evidence="9">
    <location>
        <begin position="231"/>
        <end position="367"/>
    </location>
</feature>
<keyword evidence="2 7" id="KW-0349">Heme</keyword>
<keyword evidence="3 7" id="KW-0479">Metal-binding</keyword>
<evidence type="ECO:0000256" key="8">
    <source>
        <dbReference type="SAM" id="SignalP"/>
    </source>
</evidence>
<dbReference type="SUPFAM" id="SSF46626">
    <property type="entry name" value="Cytochrome c"/>
    <property type="match status" value="2"/>
</dbReference>
<dbReference type="EMBL" id="JAKLTR010000005">
    <property type="protein sequence ID" value="MCG2614599.1"/>
    <property type="molecule type" value="Genomic_DNA"/>
</dbReference>
<feature type="signal peptide" evidence="8">
    <location>
        <begin position="1"/>
        <end position="23"/>
    </location>
</feature>
<dbReference type="Gene3D" id="1.10.760.10">
    <property type="entry name" value="Cytochrome c-like domain"/>
    <property type="match status" value="2"/>
</dbReference>
<accession>A0ABS9KQJ6</accession>
<name>A0ABS9KQJ6_9BACT</name>
<organism evidence="10 11">
    <name type="scientific">Terrimonas ginsenosidimutans</name>
    <dbReference type="NCBI Taxonomy" id="2908004"/>
    <lineage>
        <taxon>Bacteria</taxon>
        <taxon>Pseudomonadati</taxon>
        <taxon>Bacteroidota</taxon>
        <taxon>Chitinophagia</taxon>
        <taxon>Chitinophagales</taxon>
        <taxon>Chitinophagaceae</taxon>
        <taxon>Terrimonas</taxon>
    </lineage>
</organism>
<dbReference type="PROSITE" id="PS51257">
    <property type="entry name" value="PROKAR_LIPOPROTEIN"/>
    <property type="match status" value="1"/>
</dbReference>
<comment type="subcellular location">
    <subcellularLocation>
        <location evidence="1">Cell envelope</location>
    </subcellularLocation>
</comment>
<dbReference type="Pfam" id="PF03150">
    <property type="entry name" value="CCP_MauG"/>
    <property type="match status" value="1"/>
</dbReference>
<keyword evidence="4 8" id="KW-0732">Signal</keyword>
<protein>
    <submittedName>
        <fullName evidence="10">Cytochrome-c peroxidase</fullName>
    </submittedName>
</protein>
<dbReference type="RefSeq" id="WP_237871168.1">
    <property type="nucleotide sequence ID" value="NZ_JAKLTR010000005.1"/>
</dbReference>
<evidence type="ECO:0000256" key="3">
    <source>
        <dbReference type="ARBA" id="ARBA00022723"/>
    </source>
</evidence>
<keyword evidence="11" id="KW-1185">Reference proteome</keyword>
<evidence type="ECO:0000259" key="9">
    <source>
        <dbReference type="PROSITE" id="PS51007"/>
    </source>
</evidence>